<gene>
    <name evidence="2" type="ORF">B0A50_03411</name>
</gene>
<dbReference type="EMBL" id="NAJL01000016">
    <property type="protein sequence ID" value="TKA28999.1"/>
    <property type="molecule type" value="Genomic_DNA"/>
</dbReference>
<evidence type="ECO:0000313" key="2">
    <source>
        <dbReference type="EMBL" id="TKA28999.1"/>
    </source>
</evidence>
<proteinExistence type="predicted"/>
<dbReference type="AlphaFoldDB" id="A0A4V5N4S6"/>
<name>A0A4V5N4S6_9PEZI</name>
<dbReference type="OrthoDB" id="4828117at2759"/>
<dbReference type="Proteomes" id="UP000308549">
    <property type="component" value="Unassembled WGS sequence"/>
</dbReference>
<sequence>MPATTDCQNWDKCETWERVVAAILATGVKVDLASAAKYYGTTYNTLENRFRKIKKLSGVLKAEVENGERGEVKSKPTTPRKPKTPKKYALNSVVNSRVSKTSPSKKKVIKQEQLPSTGSSVFDEMDTDILSLPTNGIDSVGNENATMFDGSFELN</sequence>
<feature type="region of interest" description="Disordered" evidence="1">
    <location>
        <begin position="66"/>
        <end position="90"/>
    </location>
</feature>
<evidence type="ECO:0000313" key="3">
    <source>
        <dbReference type="Proteomes" id="UP000308549"/>
    </source>
</evidence>
<evidence type="ECO:0000256" key="1">
    <source>
        <dbReference type="SAM" id="MobiDB-lite"/>
    </source>
</evidence>
<keyword evidence="3" id="KW-1185">Reference proteome</keyword>
<protein>
    <submittedName>
        <fullName evidence="2">Uncharacterized protein</fullName>
    </submittedName>
</protein>
<reference evidence="2 3" key="1">
    <citation type="submission" date="2017-03" db="EMBL/GenBank/DDBJ databases">
        <title>Genomes of endolithic fungi from Antarctica.</title>
        <authorList>
            <person name="Coleine C."/>
            <person name="Masonjones S."/>
            <person name="Stajich J.E."/>
        </authorList>
    </citation>
    <scope>NUCLEOTIDE SEQUENCE [LARGE SCALE GENOMIC DNA]</scope>
    <source>
        <strain evidence="2 3">CCFEE 6315</strain>
    </source>
</reference>
<comment type="caution">
    <text evidence="2">The sequence shown here is derived from an EMBL/GenBank/DDBJ whole genome shotgun (WGS) entry which is preliminary data.</text>
</comment>
<accession>A0A4V5N4S6</accession>
<organism evidence="2 3">
    <name type="scientific">Salinomyces thailandicus</name>
    <dbReference type="NCBI Taxonomy" id="706561"/>
    <lineage>
        <taxon>Eukaryota</taxon>
        <taxon>Fungi</taxon>
        <taxon>Dikarya</taxon>
        <taxon>Ascomycota</taxon>
        <taxon>Pezizomycotina</taxon>
        <taxon>Dothideomycetes</taxon>
        <taxon>Dothideomycetidae</taxon>
        <taxon>Mycosphaerellales</taxon>
        <taxon>Teratosphaeriaceae</taxon>
        <taxon>Salinomyces</taxon>
    </lineage>
</organism>